<keyword evidence="5" id="KW-0238">DNA-binding</keyword>
<dbReference type="InterPro" id="IPR045076">
    <property type="entry name" value="MutS"/>
</dbReference>
<dbReference type="Gene3D" id="1.10.1420.10">
    <property type="match status" value="1"/>
</dbReference>
<dbReference type="SMART" id="SM00534">
    <property type="entry name" value="MUTSac"/>
    <property type="match status" value="1"/>
</dbReference>
<proteinExistence type="inferred from homology"/>
<dbReference type="InterPro" id="IPR007696">
    <property type="entry name" value="DNA_mismatch_repair_MutS_core"/>
</dbReference>
<gene>
    <name evidence="10" type="primary">MPUL0A13850</name>
    <name evidence="10" type="ORF">METSCH_A13850</name>
</gene>
<keyword evidence="2" id="KW-0547">Nucleotide-binding</keyword>
<dbReference type="SUPFAM" id="SSF53150">
    <property type="entry name" value="DNA repair protein MutS, domain II"/>
    <property type="match status" value="1"/>
</dbReference>
<dbReference type="SMART" id="SM00533">
    <property type="entry name" value="MUTSd"/>
    <property type="match status" value="1"/>
</dbReference>
<dbReference type="Gene3D" id="3.40.50.300">
    <property type="entry name" value="P-loop containing nucleotide triphosphate hydrolases"/>
    <property type="match status" value="1"/>
</dbReference>
<evidence type="ECO:0000256" key="7">
    <source>
        <dbReference type="ARBA" id="ARBA00025373"/>
    </source>
</evidence>
<dbReference type="Pfam" id="PF01624">
    <property type="entry name" value="MutS_I"/>
    <property type="match status" value="1"/>
</dbReference>
<dbReference type="InterPro" id="IPR007695">
    <property type="entry name" value="DNA_mismatch_repair_MutS-lik_N"/>
</dbReference>
<name>A0A4P6XJA4_9ASCO</name>
<evidence type="ECO:0000256" key="8">
    <source>
        <dbReference type="ARBA" id="ARBA00025902"/>
    </source>
</evidence>
<dbReference type="SUPFAM" id="SSF48334">
    <property type="entry name" value="DNA repair protein MutS, domain III"/>
    <property type="match status" value="1"/>
</dbReference>
<dbReference type="PANTHER" id="PTHR11361">
    <property type="entry name" value="DNA MISMATCH REPAIR PROTEIN MUTS FAMILY MEMBER"/>
    <property type="match status" value="1"/>
</dbReference>
<dbReference type="InterPro" id="IPR000432">
    <property type="entry name" value="DNA_mismatch_repair_MutS_C"/>
</dbReference>
<accession>A0A4P6XJA4</accession>
<evidence type="ECO:0000256" key="6">
    <source>
        <dbReference type="ARBA" id="ARBA00023204"/>
    </source>
</evidence>
<dbReference type="GO" id="GO:0030983">
    <property type="term" value="F:mismatched DNA binding"/>
    <property type="evidence" value="ECO:0007669"/>
    <property type="project" value="InterPro"/>
</dbReference>
<comment type="similarity">
    <text evidence="1">Belongs to the DNA mismatch repair MutS family.</text>
</comment>
<dbReference type="Pfam" id="PF05188">
    <property type="entry name" value="MutS_II"/>
    <property type="match status" value="1"/>
</dbReference>
<comment type="function">
    <text evidence="7">Component of the post-replicative DNA mismatch repair system (MMR). Heterodimerizes with MSH2 to form MutS beta, which binds to DNA mismatches thereby initiating DNA repair. MSH3 provides substrate-binding and substrate specificity to the complex. When bound, the MutS beta heterodimer bends the DNA helix and shields approximately 20 base pairs. Acts mainly to repair insertion-deletion loops (IDLs) from 2 to 13 nucleotides in size, but can also repair base-base and single insertion-deletion mismatches that occur during replication. After mismatch binding, forms a ternary complex with the MutL alpha heterodimer, which is thought to be responsible for directing the downstream MMR events, including strand discrimination, excision, and resynthesis. ATP binding and hydrolysis play a pivotal role in mismatch repair functions.</text>
</comment>
<dbReference type="GO" id="GO:0006298">
    <property type="term" value="P:mismatch repair"/>
    <property type="evidence" value="ECO:0007669"/>
    <property type="project" value="InterPro"/>
</dbReference>
<dbReference type="Gene3D" id="3.30.420.110">
    <property type="entry name" value="MutS, connector domain"/>
    <property type="match status" value="1"/>
</dbReference>
<dbReference type="Gene3D" id="3.40.1170.10">
    <property type="entry name" value="DNA repair protein MutS, domain I"/>
    <property type="match status" value="1"/>
</dbReference>
<dbReference type="AlphaFoldDB" id="A0A4P6XJA4"/>
<evidence type="ECO:0000313" key="10">
    <source>
        <dbReference type="EMBL" id="QBM86739.1"/>
    </source>
</evidence>
<dbReference type="PIRSF" id="PIRSF037677">
    <property type="entry name" value="DNA_mis_repair_Msh6"/>
    <property type="match status" value="1"/>
</dbReference>
<dbReference type="InterPro" id="IPR036187">
    <property type="entry name" value="DNA_mismatch_repair_MutS_sf"/>
</dbReference>
<dbReference type="InterPro" id="IPR027417">
    <property type="entry name" value="P-loop_NTPase"/>
</dbReference>
<sequence length="970" mass="108438">MISYRRSFDWLLKRRRILGCASGSRHRNSNSALICFSRRWLTKSNKSSRARITPESEQKPDLSFLARELPDVGVLSHKDATVDFDAEDLSWDRGGQSKAKALSPLYSATRKLIDENKGCVCLIQVGGFYELYFEQASTLAPKLGIKVATRKTLGVGVPMAGFPLHQVQKFVKILVHDLQMNVAIVDQYDHIRSDNDLKHRKISRIVSPGTLVDESFMNYSKNNYLVAISPSFKPGGIPDPDLPVGILWADISVGEFYVQQTTLGELAGDLRRISPSEVILPKEYHVSETASDYFLEMADLKKYFVRFHKTMYKDFKMHFQKDVLLTRKLLEDFTVREEAAMNLVLSYVNVNLPERKLVLEQPSKYINSNYLAMDSRTRDALELTGRSTFGSISVVGSLLNTIKRTKTASGSRLLSQWILSPILDENQLEKRFDFVSLFKNNVFFTNEITKQLSLIGDSVRSLQKLALGSGSAVTHLLNIATGLSQLEQLRQVISQASDSLPSEESLLLKRFVKEFTIPAGVSEKIMNTISNENEPDSLRLTENTDGVLDLTLDVDMQDALAESFISHAAESSVVFSVNKNHNKVLARHHADLHKFRENESQILSSIERAAKEIDPKALVNHREQSGRHYDAIFIKCRAKSVDDIGEKLVAEVNADLREKRKNHVVLKTSEWTSVIEQKKHLSRTILELEKQIIEDLSQEVLSHISAIRAASKCADFVDVTSSFGSLARENSWTRPKFASTKILSVTEGRHAVVEAGLKDNGRTFVANDTKLGSDGSLWVISGPNMGGKSTFLRQNALIVILAQIGCFVPAKRANLRIVDRLFTRVGASDDLFSDLSTFMVEMIETSNILRNATNSSLAIVDEIGRGTSGKEGLAIAYATLLHLLKVNKCRTLFATHFGKELNDLLDKDNVNQSKIRFYKTEVVTNSEGKYIFKHQLSPGISEKSYAIEVAGLAGFPKSALLHAERALSLM</sequence>
<keyword evidence="3" id="KW-0227">DNA damage</keyword>
<reference evidence="11" key="1">
    <citation type="submission" date="2019-03" db="EMBL/GenBank/DDBJ databases">
        <title>Snf2 controls pulcherriminic acid biosynthesis and connects pigmentation and antifungal activity of the yeast Metschnikowia pulcherrima.</title>
        <authorList>
            <person name="Gore-Lloyd D."/>
            <person name="Sumann I."/>
            <person name="Brachmann A.O."/>
            <person name="Schneeberger K."/>
            <person name="Ortiz-Merino R.A."/>
            <person name="Moreno-Beltran M."/>
            <person name="Schlaefli M."/>
            <person name="Kirner P."/>
            <person name="Santos Kron A."/>
            <person name="Wolfe K.H."/>
            <person name="Piel J."/>
            <person name="Ahrens C.H."/>
            <person name="Henk D."/>
            <person name="Freimoser F.M."/>
        </authorList>
    </citation>
    <scope>NUCLEOTIDE SEQUENCE [LARGE SCALE GENOMIC DNA]</scope>
    <source>
        <strain evidence="11">APC 1.2</strain>
    </source>
</reference>
<dbReference type="InterPro" id="IPR017261">
    <property type="entry name" value="DNA_mismatch_repair_MutS/MSH"/>
</dbReference>
<dbReference type="GO" id="GO:0043504">
    <property type="term" value="P:mitochondrial DNA repair"/>
    <property type="evidence" value="ECO:0007669"/>
    <property type="project" value="TreeGrafter"/>
</dbReference>
<dbReference type="SUPFAM" id="SSF55271">
    <property type="entry name" value="DNA repair protein MutS, domain I"/>
    <property type="match status" value="1"/>
</dbReference>
<evidence type="ECO:0000256" key="1">
    <source>
        <dbReference type="ARBA" id="ARBA00006271"/>
    </source>
</evidence>
<keyword evidence="11" id="KW-1185">Reference proteome</keyword>
<evidence type="ECO:0000259" key="9">
    <source>
        <dbReference type="PROSITE" id="PS00486"/>
    </source>
</evidence>
<dbReference type="GO" id="GO:0140664">
    <property type="term" value="F:ATP-dependent DNA damage sensor activity"/>
    <property type="evidence" value="ECO:0007669"/>
    <property type="project" value="InterPro"/>
</dbReference>
<dbReference type="InterPro" id="IPR036678">
    <property type="entry name" value="MutS_con_dom_sf"/>
</dbReference>
<dbReference type="GO" id="GO:0005524">
    <property type="term" value="F:ATP binding"/>
    <property type="evidence" value="ECO:0007669"/>
    <property type="project" value="UniProtKB-KW"/>
</dbReference>
<dbReference type="Proteomes" id="UP000292447">
    <property type="component" value="Chromosome I"/>
</dbReference>
<dbReference type="SUPFAM" id="SSF52540">
    <property type="entry name" value="P-loop containing nucleoside triphosphate hydrolases"/>
    <property type="match status" value="1"/>
</dbReference>
<evidence type="ECO:0000313" key="11">
    <source>
        <dbReference type="Proteomes" id="UP000292447"/>
    </source>
</evidence>
<dbReference type="InterPro" id="IPR016151">
    <property type="entry name" value="DNA_mismatch_repair_MutS_N"/>
</dbReference>
<dbReference type="PROSITE" id="PS00486">
    <property type="entry name" value="DNA_MISMATCH_REPAIR_2"/>
    <property type="match status" value="1"/>
</dbReference>
<evidence type="ECO:0000256" key="2">
    <source>
        <dbReference type="ARBA" id="ARBA00022741"/>
    </source>
</evidence>
<dbReference type="Pfam" id="PF05192">
    <property type="entry name" value="MutS_III"/>
    <property type="match status" value="1"/>
</dbReference>
<dbReference type="InterPro" id="IPR007860">
    <property type="entry name" value="DNA_mmatch_repair_MutS_con_dom"/>
</dbReference>
<protein>
    <submittedName>
        <fullName evidence="10">DNA mismatch repair ATPase MutS</fullName>
    </submittedName>
</protein>
<evidence type="ECO:0000256" key="4">
    <source>
        <dbReference type="ARBA" id="ARBA00022840"/>
    </source>
</evidence>
<dbReference type="GO" id="GO:0005739">
    <property type="term" value="C:mitochondrion"/>
    <property type="evidence" value="ECO:0007669"/>
    <property type="project" value="TreeGrafter"/>
</dbReference>
<dbReference type="STRING" id="2163413.A0A4P6XJA4"/>
<comment type="subunit">
    <text evidence="8">Heterodimer consisting of MSH2-MSH3 (MutS beta). Forms a ternary complex with MutL alpha (MLH1-PMS1).</text>
</comment>
<dbReference type="GO" id="GO:0005634">
    <property type="term" value="C:nucleus"/>
    <property type="evidence" value="ECO:0007669"/>
    <property type="project" value="TreeGrafter"/>
</dbReference>
<keyword evidence="4" id="KW-0067">ATP-binding</keyword>
<evidence type="ECO:0000256" key="5">
    <source>
        <dbReference type="ARBA" id="ARBA00023125"/>
    </source>
</evidence>
<dbReference type="Pfam" id="PF00488">
    <property type="entry name" value="MutS_V"/>
    <property type="match status" value="1"/>
</dbReference>
<feature type="domain" description="DNA mismatch repair proteins mutS family" evidence="9">
    <location>
        <begin position="856"/>
        <end position="872"/>
    </location>
</feature>
<keyword evidence="6" id="KW-0234">DNA repair</keyword>
<dbReference type="EMBL" id="CP034456">
    <property type="protein sequence ID" value="QBM86739.1"/>
    <property type="molecule type" value="Genomic_DNA"/>
</dbReference>
<dbReference type="PANTHER" id="PTHR11361:SF34">
    <property type="entry name" value="DNA MISMATCH REPAIR PROTEIN MSH1, MITOCHONDRIAL"/>
    <property type="match status" value="1"/>
</dbReference>
<dbReference type="FunFam" id="3.40.50.300:FF:001238">
    <property type="entry name" value="DNA mismatch repair protein"/>
    <property type="match status" value="1"/>
</dbReference>
<organism evidence="10 11">
    <name type="scientific">Metschnikowia aff. pulcherrima</name>
    <dbReference type="NCBI Taxonomy" id="2163413"/>
    <lineage>
        <taxon>Eukaryota</taxon>
        <taxon>Fungi</taxon>
        <taxon>Dikarya</taxon>
        <taxon>Ascomycota</taxon>
        <taxon>Saccharomycotina</taxon>
        <taxon>Pichiomycetes</taxon>
        <taxon>Metschnikowiaceae</taxon>
        <taxon>Metschnikowia</taxon>
    </lineage>
</organism>
<evidence type="ECO:0000256" key="3">
    <source>
        <dbReference type="ARBA" id="ARBA00022763"/>
    </source>
</evidence>